<comment type="caution">
    <text evidence="2">The sequence shown here is derived from an EMBL/GenBank/DDBJ whole genome shotgun (WGS) entry which is preliminary data.</text>
</comment>
<sequence>MSSPKENELFNVKKVKLQRGRLAKFICLFLVILVLLGSTALAVNKYVEKVGSNYILNLKDIPSADAILVLGAYVAPDGTPSPMLGDRLTEGYELYEQGKAPKLLVSGDHGRKNYDEVNAMKNYLMNKGVPSRDIFMDHAGFSTYESIYRARDIFEVHKVIIVTQEYHLMRAVFLAREMGLEAYGVASDKHDYGQVMTAYNLREIAARNKDFLWVKVFKPKPTFLGDTIPVFGNGDATDDK</sequence>
<organism evidence="2 3">
    <name type="scientific">Desulfosporosinus acididurans</name>
    <dbReference type="NCBI Taxonomy" id="476652"/>
    <lineage>
        <taxon>Bacteria</taxon>
        <taxon>Bacillati</taxon>
        <taxon>Bacillota</taxon>
        <taxon>Clostridia</taxon>
        <taxon>Eubacteriales</taxon>
        <taxon>Desulfitobacteriaceae</taxon>
        <taxon>Desulfosporosinus</taxon>
    </lineage>
</organism>
<dbReference type="PANTHER" id="PTHR30336:SF6">
    <property type="entry name" value="INTEGRAL MEMBRANE PROTEIN"/>
    <property type="match status" value="1"/>
</dbReference>
<dbReference type="GO" id="GO:0005886">
    <property type="term" value="C:plasma membrane"/>
    <property type="evidence" value="ECO:0007669"/>
    <property type="project" value="TreeGrafter"/>
</dbReference>
<dbReference type="CDD" id="cd06259">
    <property type="entry name" value="YdcF-like"/>
    <property type="match status" value="1"/>
</dbReference>
<accession>A0A0J1FPR5</accession>
<dbReference type="Gene3D" id="3.40.50.620">
    <property type="entry name" value="HUPs"/>
    <property type="match status" value="1"/>
</dbReference>
<dbReference type="RefSeq" id="WP_083996142.1">
    <property type="nucleotide sequence ID" value="NZ_LDZY01000008.1"/>
</dbReference>
<gene>
    <name evidence="2" type="ORF">DEAC_c26160</name>
</gene>
<dbReference type="PATRIC" id="fig|476652.3.peg.2737"/>
<dbReference type="AlphaFoldDB" id="A0A0J1FPR5"/>
<dbReference type="InterPro" id="IPR014729">
    <property type="entry name" value="Rossmann-like_a/b/a_fold"/>
</dbReference>
<dbReference type="InterPro" id="IPR003848">
    <property type="entry name" value="DUF218"/>
</dbReference>
<evidence type="ECO:0000313" key="2">
    <source>
        <dbReference type="EMBL" id="KLU65479.1"/>
    </source>
</evidence>
<dbReference type="Proteomes" id="UP000036356">
    <property type="component" value="Unassembled WGS sequence"/>
</dbReference>
<proteinExistence type="predicted"/>
<evidence type="ECO:0000313" key="3">
    <source>
        <dbReference type="Proteomes" id="UP000036356"/>
    </source>
</evidence>
<name>A0A0J1FPR5_9FIRM</name>
<keyword evidence="3" id="KW-1185">Reference proteome</keyword>
<dbReference type="InterPro" id="IPR051599">
    <property type="entry name" value="Cell_Envelope_Assoc"/>
</dbReference>
<dbReference type="Pfam" id="PF02698">
    <property type="entry name" value="DUF218"/>
    <property type="match status" value="1"/>
</dbReference>
<evidence type="ECO:0000259" key="1">
    <source>
        <dbReference type="Pfam" id="PF02698"/>
    </source>
</evidence>
<reference evidence="2 3" key="1">
    <citation type="submission" date="2015-06" db="EMBL/GenBank/DDBJ databases">
        <title>Draft genome of the moderately acidophilic sulfate reducer Candidatus Desulfosporosinus acididurans strain M1.</title>
        <authorList>
            <person name="Poehlein A."/>
            <person name="Petzsch P."/>
            <person name="Johnson B.D."/>
            <person name="Schloemann M."/>
            <person name="Daniel R."/>
            <person name="Muehling M."/>
        </authorList>
    </citation>
    <scope>NUCLEOTIDE SEQUENCE [LARGE SCALE GENOMIC DNA]</scope>
    <source>
        <strain evidence="2 3">M1</strain>
    </source>
</reference>
<feature type="domain" description="DUF218" evidence="1">
    <location>
        <begin position="65"/>
        <end position="185"/>
    </location>
</feature>
<dbReference type="EMBL" id="LDZY01000008">
    <property type="protein sequence ID" value="KLU65479.1"/>
    <property type="molecule type" value="Genomic_DNA"/>
</dbReference>
<protein>
    <submittedName>
        <fullName evidence="2">Vancomycin high temperature exclusion protein</fullName>
    </submittedName>
</protein>
<dbReference type="PANTHER" id="PTHR30336">
    <property type="entry name" value="INNER MEMBRANE PROTEIN, PROBABLE PERMEASE"/>
    <property type="match status" value="1"/>
</dbReference>